<reference evidence="1" key="2">
    <citation type="journal article" date="2015" name="Fish Shellfish Immunol.">
        <title>Early steps in the European eel (Anguilla anguilla)-Vibrio vulnificus interaction in the gills: Role of the RtxA13 toxin.</title>
        <authorList>
            <person name="Callol A."/>
            <person name="Pajuelo D."/>
            <person name="Ebbesson L."/>
            <person name="Teles M."/>
            <person name="MacKenzie S."/>
            <person name="Amaro C."/>
        </authorList>
    </citation>
    <scope>NUCLEOTIDE SEQUENCE</scope>
</reference>
<reference evidence="1" key="1">
    <citation type="submission" date="2014-11" db="EMBL/GenBank/DDBJ databases">
        <authorList>
            <person name="Amaro Gonzalez C."/>
        </authorList>
    </citation>
    <scope>NUCLEOTIDE SEQUENCE</scope>
</reference>
<dbReference type="EMBL" id="GBXM01002255">
    <property type="protein sequence ID" value="JAI06323.1"/>
    <property type="molecule type" value="Transcribed_RNA"/>
</dbReference>
<sequence length="49" mass="5577">MRKTAGDGTPLSWRPLMQSCRIKLSVLSLSKPFFLFSASRSLSIFERTK</sequence>
<name>A0A0E9XUC6_ANGAN</name>
<accession>A0A0E9XUC6</accession>
<organism evidence="1">
    <name type="scientific">Anguilla anguilla</name>
    <name type="common">European freshwater eel</name>
    <name type="synonym">Muraena anguilla</name>
    <dbReference type="NCBI Taxonomy" id="7936"/>
    <lineage>
        <taxon>Eukaryota</taxon>
        <taxon>Metazoa</taxon>
        <taxon>Chordata</taxon>
        <taxon>Craniata</taxon>
        <taxon>Vertebrata</taxon>
        <taxon>Euteleostomi</taxon>
        <taxon>Actinopterygii</taxon>
        <taxon>Neopterygii</taxon>
        <taxon>Teleostei</taxon>
        <taxon>Anguilliformes</taxon>
        <taxon>Anguillidae</taxon>
        <taxon>Anguilla</taxon>
    </lineage>
</organism>
<proteinExistence type="predicted"/>
<protein>
    <submittedName>
        <fullName evidence="1">Uncharacterized protein</fullName>
    </submittedName>
</protein>
<evidence type="ECO:0000313" key="1">
    <source>
        <dbReference type="EMBL" id="JAI06323.1"/>
    </source>
</evidence>
<dbReference type="AlphaFoldDB" id="A0A0E9XUC6"/>